<evidence type="ECO:0000313" key="11">
    <source>
        <dbReference type="Proteomes" id="UP001375743"/>
    </source>
</evidence>
<sequence>MEATTRAGPDRPVVPPPAADEPLAAASDVAREELRELGLRYVSDAMPGITRRRAGSGFAYRQPDGRPLKDEDTLRWIRRLALPPAWRQVWISPFRDGHLLATGRDAKGRKQYRYHPRWRAIRDEAKFDRMLAFGRALPRIRAEVEAEMKRPGLGKRKVVATVVHLLETTLIRVGNDEYAKANRTFGLTTMRDRHFKAEGSRLRFSFRGKGGKRHVITLKSRRLAQLVRRMQELPGQELFQYVDEEGRPQPIDSSDVNAYLREVGGSDFTAKDFRTWAGTVLAAWALSEFEAFDSQAAAKRNVTQAIERVASRLGNTPAICRKSYVHPEIVGAYLDGSLIESLRAEIEEELRQELEGLVPEEVAVLVFLQQRLAHNAGKAEKAAA</sequence>
<dbReference type="PROSITE" id="PS52038">
    <property type="entry name" value="TOPO_IB_2"/>
    <property type="match status" value="1"/>
</dbReference>
<accession>A0ABU8XV61</accession>
<dbReference type="InterPro" id="IPR049331">
    <property type="entry name" value="Top1B_N_bact"/>
</dbReference>
<keyword evidence="4" id="KW-0799">Topoisomerase</keyword>
<evidence type="ECO:0000256" key="1">
    <source>
        <dbReference type="ARBA" id="ARBA00000213"/>
    </source>
</evidence>
<evidence type="ECO:0000256" key="4">
    <source>
        <dbReference type="ARBA" id="ARBA00023029"/>
    </source>
</evidence>
<name>A0ABU8XV61_9PROT</name>
<dbReference type="SUPFAM" id="SSF55869">
    <property type="entry name" value="DNA topoisomerase I domain"/>
    <property type="match status" value="1"/>
</dbReference>
<feature type="domain" description="DNA topoisomerase IB N-terminal" evidence="9">
    <location>
        <begin position="57"/>
        <end position="105"/>
    </location>
</feature>
<organism evidence="10 11">
    <name type="scientific">Benzoatithermus flavus</name>
    <dbReference type="NCBI Taxonomy" id="3108223"/>
    <lineage>
        <taxon>Bacteria</taxon>
        <taxon>Pseudomonadati</taxon>
        <taxon>Pseudomonadota</taxon>
        <taxon>Alphaproteobacteria</taxon>
        <taxon>Geminicoccales</taxon>
        <taxon>Geminicoccaceae</taxon>
        <taxon>Benzoatithermus</taxon>
    </lineage>
</organism>
<dbReference type="Pfam" id="PF01028">
    <property type="entry name" value="Topoisom_I"/>
    <property type="match status" value="1"/>
</dbReference>
<evidence type="ECO:0000256" key="2">
    <source>
        <dbReference type="ARBA" id="ARBA00006645"/>
    </source>
</evidence>
<dbReference type="InterPro" id="IPR035447">
    <property type="entry name" value="DNA_topo_I_N_sf"/>
</dbReference>
<protein>
    <recommendedName>
        <fullName evidence="3">DNA topoisomerase</fullName>
        <ecNumber evidence="3">5.6.2.1</ecNumber>
    </recommendedName>
</protein>
<evidence type="ECO:0000313" key="10">
    <source>
        <dbReference type="EMBL" id="MEK0084829.1"/>
    </source>
</evidence>
<dbReference type="SUPFAM" id="SSF56349">
    <property type="entry name" value="DNA breaking-rejoining enzymes"/>
    <property type="match status" value="1"/>
</dbReference>
<comment type="catalytic activity">
    <reaction evidence="1">
        <text>ATP-independent breakage of single-stranded DNA, followed by passage and rejoining.</text>
        <dbReference type="EC" id="5.6.2.1"/>
    </reaction>
</comment>
<dbReference type="InterPro" id="IPR014711">
    <property type="entry name" value="TopoI_cat_a-hlx-sub_euk"/>
</dbReference>
<evidence type="ECO:0000256" key="5">
    <source>
        <dbReference type="ARBA" id="ARBA00023125"/>
    </source>
</evidence>
<evidence type="ECO:0000256" key="7">
    <source>
        <dbReference type="SAM" id="MobiDB-lite"/>
    </source>
</evidence>
<dbReference type="InterPro" id="IPR011010">
    <property type="entry name" value="DNA_brk_join_enz"/>
</dbReference>
<keyword evidence="5" id="KW-0238">DNA-binding</keyword>
<comment type="caution">
    <text evidence="10">The sequence shown here is derived from an EMBL/GenBank/DDBJ whole genome shotgun (WGS) entry which is preliminary data.</text>
</comment>
<evidence type="ECO:0000259" key="9">
    <source>
        <dbReference type="Pfam" id="PF21338"/>
    </source>
</evidence>
<keyword evidence="11" id="KW-1185">Reference proteome</keyword>
<dbReference type="RefSeq" id="WP_418160681.1">
    <property type="nucleotide sequence ID" value="NZ_JBBLZC010000018.1"/>
</dbReference>
<dbReference type="EMBL" id="JBBLZC010000018">
    <property type="protein sequence ID" value="MEK0084829.1"/>
    <property type="molecule type" value="Genomic_DNA"/>
</dbReference>
<evidence type="ECO:0000256" key="6">
    <source>
        <dbReference type="ARBA" id="ARBA00023235"/>
    </source>
</evidence>
<proteinExistence type="inferred from homology"/>
<gene>
    <name evidence="10" type="ORF">U1T56_16880</name>
</gene>
<dbReference type="Gene3D" id="3.90.15.10">
    <property type="entry name" value="Topoisomerase I, Chain A, domain 3"/>
    <property type="match status" value="1"/>
</dbReference>
<feature type="domain" description="DNA topoisomerase I catalytic core eukaryotic-type" evidence="8">
    <location>
        <begin position="118"/>
        <end position="334"/>
    </location>
</feature>
<evidence type="ECO:0000256" key="3">
    <source>
        <dbReference type="ARBA" id="ARBA00012891"/>
    </source>
</evidence>
<comment type="similarity">
    <text evidence="2">Belongs to the type IB topoisomerase family.</text>
</comment>
<dbReference type="Gene3D" id="3.30.66.10">
    <property type="entry name" value="DNA topoisomerase I domain"/>
    <property type="match status" value="1"/>
</dbReference>
<keyword evidence="6" id="KW-0413">Isomerase</keyword>
<dbReference type="InterPro" id="IPR013500">
    <property type="entry name" value="TopoI_cat_euk"/>
</dbReference>
<dbReference type="EC" id="5.6.2.1" evidence="3"/>
<dbReference type="InterPro" id="IPR001631">
    <property type="entry name" value="TopoI"/>
</dbReference>
<feature type="region of interest" description="Disordered" evidence="7">
    <location>
        <begin position="1"/>
        <end position="25"/>
    </location>
</feature>
<dbReference type="PRINTS" id="PR00416">
    <property type="entry name" value="EUTPISMRASEI"/>
</dbReference>
<dbReference type="Gene3D" id="1.10.132.120">
    <property type="match status" value="1"/>
</dbReference>
<dbReference type="Pfam" id="PF21338">
    <property type="entry name" value="Top1B_N_bact"/>
    <property type="match status" value="1"/>
</dbReference>
<dbReference type="Proteomes" id="UP001375743">
    <property type="component" value="Unassembled WGS sequence"/>
</dbReference>
<reference evidence="10 11" key="1">
    <citation type="submission" date="2024-01" db="EMBL/GenBank/DDBJ databases">
        <title>Multi-omics insights into the function and evolution of sodium benzoate biodegradation pathways in Benzoatithermus flavus gen. nov., sp. nov. from hot spring.</title>
        <authorList>
            <person name="Hu C.-J."/>
            <person name="Li W.-J."/>
        </authorList>
    </citation>
    <scope>NUCLEOTIDE SEQUENCE [LARGE SCALE GENOMIC DNA]</scope>
    <source>
        <strain evidence="10 11">SYSU G07066</strain>
    </source>
</reference>
<evidence type="ECO:0000259" key="8">
    <source>
        <dbReference type="Pfam" id="PF01028"/>
    </source>
</evidence>